<keyword evidence="2" id="KW-0472">Membrane</keyword>
<evidence type="ECO:0000313" key="6">
    <source>
        <dbReference type="Proteomes" id="UP000015559"/>
    </source>
</evidence>
<reference evidence="5 6" key="1">
    <citation type="journal article" date="2012" name="Appl. Environ. Microbiol.">
        <title>Draft genome sequence of a psychrotolerant sulfur-oxidizing bacterium, Sulfuricella denitrificans skB26, and proteomic insights into cold adaptation.</title>
        <authorList>
            <person name="Watanabe T."/>
            <person name="Kojima H."/>
            <person name="Fukui M."/>
        </authorList>
    </citation>
    <scope>NUCLEOTIDE SEQUENCE [LARGE SCALE GENOMIC DNA]</scope>
    <source>
        <strain evidence="6">skB26</strain>
    </source>
</reference>
<dbReference type="SMART" id="SM00052">
    <property type="entry name" value="EAL"/>
    <property type="match status" value="1"/>
</dbReference>
<keyword evidence="2" id="KW-0812">Transmembrane</keyword>
<dbReference type="KEGG" id="sdr:SCD_n00980"/>
<dbReference type="CDD" id="cd01949">
    <property type="entry name" value="GGDEF"/>
    <property type="match status" value="1"/>
</dbReference>
<dbReference type="OrthoDB" id="9813903at2"/>
<organism evidence="5 6">
    <name type="scientific">Sulfuricella denitrificans (strain DSM 22764 / NBRC 105220 / skB26)</name>
    <dbReference type="NCBI Taxonomy" id="1163617"/>
    <lineage>
        <taxon>Bacteria</taxon>
        <taxon>Pseudomonadati</taxon>
        <taxon>Pseudomonadota</taxon>
        <taxon>Betaproteobacteria</taxon>
        <taxon>Nitrosomonadales</taxon>
        <taxon>Sulfuricellaceae</taxon>
        <taxon>Sulfuricella</taxon>
    </lineage>
</organism>
<dbReference type="EMBL" id="AP013066">
    <property type="protein sequence ID" value="BAN34819.1"/>
    <property type="molecule type" value="Genomic_DNA"/>
</dbReference>
<dbReference type="GO" id="GO:0071111">
    <property type="term" value="F:cyclic-guanylate-specific phosphodiesterase activity"/>
    <property type="evidence" value="ECO:0007669"/>
    <property type="project" value="UniProtKB-EC"/>
</dbReference>
<dbReference type="GO" id="GO:0071732">
    <property type="term" value="P:cellular response to nitric oxide"/>
    <property type="evidence" value="ECO:0007669"/>
    <property type="project" value="UniProtKB-ARBA"/>
</dbReference>
<dbReference type="SUPFAM" id="SSF141868">
    <property type="entry name" value="EAL domain-like"/>
    <property type="match status" value="1"/>
</dbReference>
<evidence type="ECO:0000256" key="1">
    <source>
        <dbReference type="ARBA" id="ARBA00051114"/>
    </source>
</evidence>
<proteinExistence type="predicted"/>
<protein>
    <submittedName>
        <fullName evidence="5">Sensor diguanylate cyclase/phosphodiesterase, PAS, PAS and PAS domain-containing</fullName>
    </submittedName>
</protein>
<dbReference type="Pfam" id="PF00563">
    <property type="entry name" value="EAL"/>
    <property type="match status" value="1"/>
</dbReference>
<comment type="catalytic activity">
    <reaction evidence="1">
        <text>3',3'-c-di-GMP + H2O = 5'-phosphoguanylyl(3'-&gt;5')guanosine + H(+)</text>
        <dbReference type="Rhea" id="RHEA:24902"/>
        <dbReference type="ChEBI" id="CHEBI:15377"/>
        <dbReference type="ChEBI" id="CHEBI:15378"/>
        <dbReference type="ChEBI" id="CHEBI:58754"/>
        <dbReference type="ChEBI" id="CHEBI:58805"/>
        <dbReference type="EC" id="3.1.4.52"/>
    </reaction>
    <physiologicalReaction direction="left-to-right" evidence="1">
        <dbReference type="Rhea" id="RHEA:24903"/>
    </physiologicalReaction>
</comment>
<evidence type="ECO:0000256" key="2">
    <source>
        <dbReference type="SAM" id="Phobius"/>
    </source>
</evidence>
<keyword evidence="2" id="KW-1133">Transmembrane helix</keyword>
<evidence type="ECO:0000313" key="5">
    <source>
        <dbReference type="EMBL" id="BAN34819.1"/>
    </source>
</evidence>
<sequence length="538" mass="59978">MELIKSAAAYLAEKAKSGRLWVFVLLPVLVSVFLTESIIVFTNGSADYFWVSLITAVIATTVMVPFLYYLVSVLRETEQALSAKSLQITSILGHHKEAEQNLVQVTNYDALTGLPNRFLFLDRLGHAISRAARSDRMVAVMLLDIDNFKTINDTLGHTHGDLLLQDIADRLSRCVPEDDTLARIGGDEFVIVLEGVSEVEEIAKIAQKIVDIFSLPFTPSSQEIYVTPSMGVTIYPMDGHDSDSLLKNADAAMYTAKEYGRNHFRFYTTDMNALAIERFAMEGALRRAMEREEFTLYYQPQVDIKSGQVIGVEALLRWNHPERGLVPPGEFVPLLEENNLIIPVGEWVLRTACAQCRAWQDAGLPPLRMAVNLSARQFRQENLVEMIDSILLETGISPKLLELELTEGLLMENTSDTSLILGQFKSRGVQVAIDDFGTGYSSLSYLKRFPIDRLKIDQSFVRDIIIDSNDAAIAVAVISLGRSLGLSVIAEGVETLDQLEFLGVQKCDEYQGYHFSRPVPPEEIVCLFKPEKTVKGEG</sequence>
<dbReference type="RefSeq" id="WP_009206234.1">
    <property type="nucleotide sequence ID" value="NC_022357.1"/>
</dbReference>
<dbReference type="eggNOG" id="COG5001">
    <property type="taxonomic scope" value="Bacteria"/>
</dbReference>
<dbReference type="FunFam" id="3.20.20.450:FF:000001">
    <property type="entry name" value="Cyclic di-GMP phosphodiesterase yahA"/>
    <property type="match status" value="1"/>
</dbReference>
<dbReference type="Pfam" id="PF00990">
    <property type="entry name" value="GGDEF"/>
    <property type="match status" value="1"/>
</dbReference>
<name>S6AJT6_SULDS</name>
<dbReference type="PANTHER" id="PTHR44757">
    <property type="entry name" value="DIGUANYLATE CYCLASE DGCP"/>
    <property type="match status" value="1"/>
</dbReference>
<evidence type="ECO:0000259" key="4">
    <source>
        <dbReference type="PROSITE" id="PS50887"/>
    </source>
</evidence>
<feature type="domain" description="EAL" evidence="3">
    <location>
        <begin position="278"/>
        <end position="532"/>
    </location>
</feature>
<dbReference type="HOGENOM" id="CLU_000445_70_50_4"/>
<dbReference type="PROSITE" id="PS50887">
    <property type="entry name" value="GGDEF"/>
    <property type="match status" value="1"/>
</dbReference>
<dbReference type="SUPFAM" id="SSF55073">
    <property type="entry name" value="Nucleotide cyclase"/>
    <property type="match status" value="1"/>
</dbReference>
<dbReference type="FunFam" id="3.30.70.270:FF:000001">
    <property type="entry name" value="Diguanylate cyclase domain protein"/>
    <property type="match status" value="1"/>
</dbReference>
<evidence type="ECO:0000259" key="3">
    <source>
        <dbReference type="PROSITE" id="PS50883"/>
    </source>
</evidence>
<dbReference type="Gene3D" id="3.30.70.270">
    <property type="match status" value="1"/>
</dbReference>
<dbReference type="CDD" id="cd01948">
    <property type="entry name" value="EAL"/>
    <property type="match status" value="1"/>
</dbReference>
<dbReference type="Proteomes" id="UP000015559">
    <property type="component" value="Chromosome"/>
</dbReference>
<dbReference type="NCBIfam" id="TIGR00254">
    <property type="entry name" value="GGDEF"/>
    <property type="match status" value="1"/>
</dbReference>
<dbReference type="InterPro" id="IPR043128">
    <property type="entry name" value="Rev_trsase/Diguanyl_cyclase"/>
</dbReference>
<dbReference type="Gene3D" id="3.20.20.450">
    <property type="entry name" value="EAL domain"/>
    <property type="match status" value="1"/>
</dbReference>
<dbReference type="AlphaFoldDB" id="S6AJT6"/>
<dbReference type="SMART" id="SM00267">
    <property type="entry name" value="GGDEF"/>
    <property type="match status" value="1"/>
</dbReference>
<feature type="domain" description="GGDEF" evidence="4">
    <location>
        <begin position="136"/>
        <end position="269"/>
    </location>
</feature>
<feature type="transmembrane region" description="Helical" evidence="2">
    <location>
        <begin position="48"/>
        <end position="71"/>
    </location>
</feature>
<dbReference type="InterPro" id="IPR001633">
    <property type="entry name" value="EAL_dom"/>
</dbReference>
<dbReference type="InterPro" id="IPR035919">
    <property type="entry name" value="EAL_sf"/>
</dbReference>
<dbReference type="PROSITE" id="PS50883">
    <property type="entry name" value="EAL"/>
    <property type="match status" value="1"/>
</dbReference>
<keyword evidence="6" id="KW-1185">Reference proteome</keyword>
<dbReference type="InterPro" id="IPR029787">
    <property type="entry name" value="Nucleotide_cyclase"/>
</dbReference>
<dbReference type="InterPro" id="IPR000160">
    <property type="entry name" value="GGDEF_dom"/>
</dbReference>
<accession>S6AJT6</accession>
<gene>
    <name evidence="5" type="ORF">SCD_n00980</name>
</gene>
<dbReference type="STRING" id="1163617.SCD_n00980"/>
<feature type="transmembrane region" description="Helical" evidence="2">
    <location>
        <begin position="20"/>
        <end position="42"/>
    </location>
</feature>
<dbReference type="InterPro" id="IPR052155">
    <property type="entry name" value="Biofilm_reg_signaling"/>
</dbReference>
<dbReference type="PANTHER" id="PTHR44757:SF2">
    <property type="entry name" value="BIOFILM ARCHITECTURE MAINTENANCE PROTEIN MBAA"/>
    <property type="match status" value="1"/>
</dbReference>